<reference evidence="14 15" key="1">
    <citation type="submission" date="2017-05" db="EMBL/GenBank/DDBJ databases">
        <authorList>
            <person name="Varghese N."/>
            <person name="Submissions S."/>
        </authorList>
    </citation>
    <scope>NUCLEOTIDE SEQUENCE [LARGE SCALE GENOMIC DNA]</scope>
    <source>
        <strain evidence="14 15">DSM 21342</strain>
    </source>
</reference>
<dbReference type="NCBIfam" id="TIGR01357">
    <property type="entry name" value="aroB"/>
    <property type="match status" value="1"/>
</dbReference>
<evidence type="ECO:0000256" key="7">
    <source>
        <dbReference type="ARBA" id="ARBA00022833"/>
    </source>
</evidence>
<dbReference type="AlphaFoldDB" id="A0A521E923"/>
<evidence type="ECO:0000256" key="5">
    <source>
        <dbReference type="ARBA" id="ARBA00022723"/>
    </source>
</evidence>
<evidence type="ECO:0000256" key="3">
    <source>
        <dbReference type="ARBA" id="ARBA00001947"/>
    </source>
</evidence>
<dbReference type="SUPFAM" id="SSF56796">
    <property type="entry name" value="Dehydroquinate synthase-like"/>
    <property type="match status" value="1"/>
</dbReference>
<keyword evidence="15" id="KW-1185">Reference proteome</keyword>
<evidence type="ECO:0000256" key="1">
    <source>
        <dbReference type="ARBA" id="ARBA00001911"/>
    </source>
</evidence>
<dbReference type="Pfam" id="PF01761">
    <property type="entry name" value="DHQ_synthase"/>
    <property type="match status" value="1"/>
</dbReference>
<dbReference type="PANTHER" id="PTHR43622:SF1">
    <property type="entry name" value="3-DEHYDROQUINATE SYNTHASE"/>
    <property type="match status" value="1"/>
</dbReference>
<keyword evidence="10" id="KW-0170">Cobalt</keyword>
<comment type="function">
    <text evidence="4">Catalyzes the conversion of 3-deoxy-D-arabino-heptulosonate 7-phosphate (DAHP) to dehydroquinate (DHQ).</text>
</comment>
<evidence type="ECO:0000256" key="10">
    <source>
        <dbReference type="ARBA" id="ARBA00023285"/>
    </source>
</evidence>
<keyword evidence="8" id="KW-0520">NAD</keyword>
<dbReference type="GO" id="GO:0003856">
    <property type="term" value="F:3-dehydroquinate synthase activity"/>
    <property type="evidence" value="ECO:0007669"/>
    <property type="project" value="UniProtKB-UniRule"/>
</dbReference>
<comment type="cofactor">
    <cofactor evidence="3">
        <name>Zn(2+)</name>
        <dbReference type="ChEBI" id="CHEBI:29105"/>
    </cofactor>
</comment>
<evidence type="ECO:0000256" key="2">
    <source>
        <dbReference type="ARBA" id="ARBA00001941"/>
    </source>
</evidence>
<protein>
    <recommendedName>
        <fullName evidence="11">3-dehydroquinate synthase</fullName>
        <ecNumber evidence="11">4.2.3.4</ecNumber>
    </recommendedName>
</protein>
<organism evidence="14 15">
    <name type="scientific">Solitalea koreensis</name>
    <dbReference type="NCBI Taxonomy" id="543615"/>
    <lineage>
        <taxon>Bacteria</taxon>
        <taxon>Pseudomonadati</taxon>
        <taxon>Bacteroidota</taxon>
        <taxon>Sphingobacteriia</taxon>
        <taxon>Sphingobacteriales</taxon>
        <taxon>Sphingobacteriaceae</taxon>
        <taxon>Solitalea</taxon>
    </lineage>
</organism>
<evidence type="ECO:0000256" key="9">
    <source>
        <dbReference type="ARBA" id="ARBA00023239"/>
    </source>
</evidence>
<dbReference type="Proteomes" id="UP000315971">
    <property type="component" value="Unassembled WGS sequence"/>
</dbReference>
<keyword evidence="5" id="KW-0479">Metal-binding</keyword>
<dbReference type="PANTHER" id="PTHR43622">
    <property type="entry name" value="3-DEHYDROQUINATE SYNTHASE"/>
    <property type="match status" value="1"/>
</dbReference>
<dbReference type="GO" id="GO:0005737">
    <property type="term" value="C:cytoplasm"/>
    <property type="evidence" value="ECO:0007669"/>
    <property type="project" value="InterPro"/>
</dbReference>
<dbReference type="InterPro" id="IPR030963">
    <property type="entry name" value="DHQ_synth_fam"/>
</dbReference>
<dbReference type="CDD" id="cd08195">
    <property type="entry name" value="DHQS"/>
    <property type="match status" value="1"/>
</dbReference>
<evidence type="ECO:0000256" key="6">
    <source>
        <dbReference type="ARBA" id="ARBA00022741"/>
    </source>
</evidence>
<comment type="cofactor">
    <cofactor evidence="2">
        <name>Co(2+)</name>
        <dbReference type="ChEBI" id="CHEBI:48828"/>
    </cofactor>
</comment>
<dbReference type="GO" id="GO:0009423">
    <property type="term" value="P:chorismate biosynthetic process"/>
    <property type="evidence" value="ECO:0007669"/>
    <property type="project" value="UniProtKB-UniRule"/>
</dbReference>
<dbReference type="InterPro" id="IPR016037">
    <property type="entry name" value="DHQ_synth_AroB"/>
</dbReference>
<evidence type="ECO:0000313" key="14">
    <source>
        <dbReference type="EMBL" id="SMO79951.1"/>
    </source>
</evidence>
<dbReference type="GO" id="GO:0009073">
    <property type="term" value="P:aromatic amino acid family biosynthetic process"/>
    <property type="evidence" value="ECO:0007669"/>
    <property type="project" value="InterPro"/>
</dbReference>
<dbReference type="InterPro" id="IPR056179">
    <property type="entry name" value="DHQS_C"/>
</dbReference>
<feature type="domain" description="3-dehydroquinate synthase C-terminal" evidence="13">
    <location>
        <begin position="177"/>
        <end position="317"/>
    </location>
</feature>
<dbReference type="InterPro" id="IPR030960">
    <property type="entry name" value="DHQS/DOIS_N"/>
</dbReference>
<sequence length="356" mass="39744">MTLNSIKSTGYEVVFGDASELLIDFLNKNSYSKIFFLVDSNTSEHCYPIIAMNLAGDVEYDIIEIDAGEESKNIDICIGIWKMLLDFGADRKGLMINLGGGVTTDMGSFAAATYKRGIDFLQIPTTLLSQVDASVGGKTGIDIDNIKNIIGTFSNPQKVIIDTAFLETLPKRQLVSGFAEIIKHGLIMDKAYFEKTKAAGIEKIDDELIHRSVEIKNEIVTEDPHEKNIRKKLNFGHTIGHAVESYSLQTDENPLSHGEAIAIGMICESWLSVKHSGLSQEEFKEIYDYILSVYPAYKVNEMAFAEIMAYMKNDKKNESDKINFTLLNSIGTSSINFYCEEDEIVESIKFYNGLIK</sequence>
<proteinExistence type="predicted"/>
<dbReference type="FunFam" id="3.40.50.1970:FF:000007">
    <property type="entry name" value="Pentafunctional AROM polypeptide"/>
    <property type="match status" value="1"/>
</dbReference>
<name>A0A521E923_9SPHI</name>
<comment type="cofactor">
    <cofactor evidence="1">
        <name>NAD(+)</name>
        <dbReference type="ChEBI" id="CHEBI:57540"/>
    </cofactor>
</comment>
<dbReference type="Gene3D" id="3.40.50.1970">
    <property type="match status" value="1"/>
</dbReference>
<dbReference type="OrthoDB" id="9806583at2"/>
<evidence type="ECO:0000259" key="12">
    <source>
        <dbReference type="Pfam" id="PF01761"/>
    </source>
</evidence>
<evidence type="ECO:0000313" key="15">
    <source>
        <dbReference type="Proteomes" id="UP000315971"/>
    </source>
</evidence>
<keyword evidence="7" id="KW-0862">Zinc</keyword>
<evidence type="ECO:0000256" key="4">
    <source>
        <dbReference type="ARBA" id="ARBA00003485"/>
    </source>
</evidence>
<feature type="domain" description="3-dehydroquinate synthase N-terminal" evidence="12">
    <location>
        <begin position="63"/>
        <end position="175"/>
    </location>
</feature>
<dbReference type="EC" id="4.2.3.4" evidence="11"/>
<accession>A0A521E923</accession>
<dbReference type="GO" id="GO:0000166">
    <property type="term" value="F:nucleotide binding"/>
    <property type="evidence" value="ECO:0007669"/>
    <property type="project" value="UniProtKB-KW"/>
</dbReference>
<gene>
    <name evidence="14" type="ORF">SAMN06265350_11240</name>
</gene>
<keyword evidence="6" id="KW-0547">Nucleotide-binding</keyword>
<dbReference type="Pfam" id="PF24621">
    <property type="entry name" value="DHQS_C"/>
    <property type="match status" value="1"/>
</dbReference>
<evidence type="ECO:0000256" key="8">
    <source>
        <dbReference type="ARBA" id="ARBA00023027"/>
    </source>
</evidence>
<dbReference type="PIRSF" id="PIRSF001455">
    <property type="entry name" value="DHQ_synth"/>
    <property type="match status" value="1"/>
</dbReference>
<dbReference type="EMBL" id="FXSZ01000012">
    <property type="protein sequence ID" value="SMO79951.1"/>
    <property type="molecule type" value="Genomic_DNA"/>
</dbReference>
<dbReference type="RefSeq" id="WP_142604633.1">
    <property type="nucleotide sequence ID" value="NZ_FXSZ01000012.1"/>
</dbReference>
<dbReference type="Gene3D" id="1.20.1090.10">
    <property type="entry name" value="Dehydroquinate synthase-like - alpha domain"/>
    <property type="match status" value="1"/>
</dbReference>
<evidence type="ECO:0000259" key="13">
    <source>
        <dbReference type="Pfam" id="PF24621"/>
    </source>
</evidence>
<keyword evidence="9" id="KW-0456">Lyase</keyword>
<evidence type="ECO:0000256" key="11">
    <source>
        <dbReference type="NCBIfam" id="TIGR01357"/>
    </source>
</evidence>
<dbReference type="InterPro" id="IPR050071">
    <property type="entry name" value="Dehydroquinate_synthase"/>
</dbReference>
<dbReference type="GO" id="GO:0046872">
    <property type="term" value="F:metal ion binding"/>
    <property type="evidence" value="ECO:0007669"/>
    <property type="project" value="UniProtKB-KW"/>
</dbReference>